<accession>A0AAW9CMB5</accession>
<organism evidence="1 2">
    <name type="scientific">Burkholderia thailandensis</name>
    <dbReference type="NCBI Taxonomy" id="57975"/>
    <lineage>
        <taxon>Bacteria</taxon>
        <taxon>Pseudomonadati</taxon>
        <taxon>Pseudomonadota</taxon>
        <taxon>Betaproteobacteria</taxon>
        <taxon>Burkholderiales</taxon>
        <taxon>Burkholderiaceae</taxon>
        <taxon>Burkholderia</taxon>
        <taxon>pseudomallei group</taxon>
    </lineage>
</organism>
<evidence type="ECO:0000313" key="2">
    <source>
        <dbReference type="Proteomes" id="UP001272137"/>
    </source>
</evidence>
<evidence type="ECO:0000313" key="1">
    <source>
        <dbReference type="EMBL" id="MDW9251790.1"/>
    </source>
</evidence>
<dbReference type="AlphaFoldDB" id="A0AAW9CMB5"/>
<proteinExistence type="predicted"/>
<reference evidence="1" key="1">
    <citation type="submission" date="2018-08" db="EMBL/GenBank/DDBJ databases">
        <title>Identification of Burkholderia cepacia strains that express a Burkholderia pseudomallei-like capsular polysaccharide.</title>
        <authorList>
            <person name="Burtnick M.N."/>
            <person name="Vongsouvath M."/>
            <person name="Newton P."/>
            <person name="Wuthiekanun V."/>
            <person name="Limmathurotsakul D."/>
            <person name="Brett P.J."/>
            <person name="Chantratita N."/>
            <person name="Dance D.A."/>
        </authorList>
    </citation>
    <scope>NUCLEOTIDE SEQUENCE</scope>
    <source>
        <strain evidence="1">SBXCC001</strain>
    </source>
</reference>
<dbReference type="Proteomes" id="UP001272137">
    <property type="component" value="Unassembled WGS sequence"/>
</dbReference>
<gene>
    <name evidence="1" type="ORF">C7S16_4381</name>
</gene>
<dbReference type="EMBL" id="QXCT01000001">
    <property type="protein sequence ID" value="MDW9251790.1"/>
    <property type="molecule type" value="Genomic_DNA"/>
</dbReference>
<comment type="caution">
    <text evidence="1">The sequence shown here is derived from an EMBL/GenBank/DDBJ whole genome shotgun (WGS) entry which is preliminary data.</text>
</comment>
<name>A0AAW9CMB5_BURTH</name>
<protein>
    <submittedName>
        <fullName evidence="1">Uncharacterized protein</fullName>
    </submittedName>
</protein>
<sequence length="54" mass="5902">MQSPKALEDVAPHVRSNAIPGRRGNIAIRSRRIQTHALRCPPRSTIGSALCGHF</sequence>